<dbReference type="GO" id="GO:0030198">
    <property type="term" value="P:extracellular matrix organization"/>
    <property type="evidence" value="ECO:0007669"/>
    <property type="project" value="TreeGrafter"/>
</dbReference>
<dbReference type="GO" id="GO:0031012">
    <property type="term" value="C:extracellular matrix"/>
    <property type="evidence" value="ECO:0007669"/>
    <property type="project" value="TreeGrafter"/>
</dbReference>
<dbReference type="GO" id="GO:0005615">
    <property type="term" value="C:extracellular space"/>
    <property type="evidence" value="ECO:0007669"/>
    <property type="project" value="TreeGrafter"/>
</dbReference>
<dbReference type="Ensembl" id="ENSJHYT00000028804.1">
    <property type="protein sequence ID" value="ENSJHYP00000023901.1"/>
    <property type="gene ID" value="ENSJHYG00000017967.1"/>
</dbReference>
<dbReference type="GO" id="GO:0030020">
    <property type="term" value="F:extracellular matrix structural constituent conferring tensile strength"/>
    <property type="evidence" value="ECO:0007669"/>
    <property type="project" value="TreeGrafter"/>
</dbReference>
<evidence type="ECO:0000256" key="1">
    <source>
        <dbReference type="SAM" id="MobiDB-lite"/>
    </source>
</evidence>
<dbReference type="InterPro" id="IPR050149">
    <property type="entry name" value="Collagen_superfamily"/>
</dbReference>
<dbReference type="Proteomes" id="UP000694408">
    <property type="component" value="Unplaced"/>
</dbReference>
<proteinExistence type="predicted"/>
<name>A0A8C5JRF6_JUNHY</name>
<dbReference type="AlphaFoldDB" id="A0A8C5JRF6"/>
<dbReference type="Pfam" id="PF01391">
    <property type="entry name" value="Collagen"/>
    <property type="match status" value="1"/>
</dbReference>
<dbReference type="PANTHER" id="PTHR24023">
    <property type="entry name" value="COLLAGEN ALPHA"/>
    <property type="match status" value="1"/>
</dbReference>
<feature type="compositionally biased region" description="Low complexity" evidence="1">
    <location>
        <begin position="66"/>
        <end position="83"/>
    </location>
</feature>
<feature type="compositionally biased region" description="Pro residues" evidence="1">
    <location>
        <begin position="87"/>
        <end position="96"/>
    </location>
</feature>
<evidence type="ECO:0000313" key="2">
    <source>
        <dbReference type="Ensembl" id="ENSJHYP00000023901.1"/>
    </source>
</evidence>
<accession>A0A8C5JRF6</accession>
<protein>
    <submittedName>
        <fullName evidence="2">Uncharacterized protein</fullName>
    </submittedName>
</protein>
<dbReference type="PANTHER" id="PTHR24023:SF1096">
    <property type="entry name" value="COLLAGEN ALPHA-1(I) CHAIN-LIKE"/>
    <property type="match status" value="1"/>
</dbReference>
<evidence type="ECO:0000313" key="3">
    <source>
        <dbReference type="Proteomes" id="UP000694408"/>
    </source>
</evidence>
<feature type="region of interest" description="Disordered" evidence="1">
    <location>
        <begin position="37"/>
        <end position="104"/>
    </location>
</feature>
<dbReference type="InterPro" id="IPR008160">
    <property type="entry name" value="Collagen"/>
</dbReference>
<reference evidence="2" key="1">
    <citation type="submission" date="2025-08" db="UniProtKB">
        <authorList>
            <consortium name="Ensembl"/>
        </authorList>
    </citation>
    <scope>IDENTIFICATION</scope>
</reference>
<organism evidence="2 3">
    <name type="scientific">Junco hyemalis</name>
    <name type="common">Dark-eyed junco</name>
    <dbReference type="NCBI Taxonomy" id="40217"/>
    <lineage>
        <taxon>Eukaryota</taxon>
        <taxon>Metazoa</taxon>
        <taxon>Chordata</taxon>
        <taxon>Craniata</taxon>
        <taxon>Vertebrata</taxon>
        <taxon>Euteleostomi</taxon>
        <taxon>Archelosauria</taxon>
        <taxon>Archosauria</taxon>
        <taxon>Dinosauria</taxon>
        <taxon>Saurischia</taxon>
        <taxon>Theropoda</taxon>
        <taxon>Coelurosauria</taxon>
        <taxon>Aves</taxon>
        <taxon>Neognathae</taxon>
        <taxon>Neoaves</taxon>
        <taxon>Telluraves</taxon>
        <taxon>Australaves</taxon>
        <taxon>Passeriformes</taxon>
        <taxon>Passerellidae</taxon>
        <taxon>Junco</taxon>
    </lineage>
</organism>
<sequence length="104" mass="10402">SLSPLNLGVLGRSMSSRALQLVSTSPLYTSAWKEHTVSVGDQGIPGDRGPQGERGKPGPSGEKGDVGPVGPPGDRGYPGSPGHQGPPGSPGPPGFPVPCLQGIK</sequence>
<reference evidence="2" key="2">
    <citation type="submission" date="2025-09" db="UniProtKB">
        <authorList>
            <consortium name="Ensembl"/>
        </authorList>
    </citation>
    <scope>IDENTIFICATION</scope>
</reference>
<keyword evidence="3" id="KW-1185">Reference proteome</keyword>